<dbReference type="GO" id="GO:0009236">
    <property type="term" value="P:cobalamin biosynthetic process"/>
    <property type="evidence" value="ECO:0007669"/>
    <property type="project" value="UniProtKB-UniRule"/>
</dbReference>
<evidence type="ECO:0000256" key="18">
    <source>
        <dbReference type="ARBA" id="ARBA00049504"/>
    </source>
</evidence>
<accession>A0A347UHJ4</accession>
<comment type="similarity">
    <text evidence="4 19">Belongs to the CobS family.</text>
</comment>
<keyword evidence="12 19" id="KW-1133">Transmembrane helix</keyword>
<evidence type="ECO:0000256" key="1">
    <source>
        <dbReference type="ARBA" id="ARBA00001946"/>
    </source>
</evidence>
<keyword evidence="10 19" id="KW-0812">Transmembrane</keyword>
<keyword evidence="9 19" id="KW-0808">Transferase</keyword>
<dbReference type="AlphaFoldDB" id="A0A347UHJ4"/>
<evidence type="ECO:0000256" key="2">
    <source>
        <dbReference type="ARBA" id="ARBA00004651"/>
    </source>
</evidence>
<evidence type="ECO:0000256" key="5">
    <source>
        <dbReference type="ARBA" id="ARBA00013200"/>
    </source>
</evidence>
<dbReference type="NCBIfam" id="TIGR00317">
    <property type="entry name" value="cobS"/>
    <property type="match status" value="1"/>
</dbReference>
<evidence type="ECO:0000313" key="21">
    <source>
        <dbReference type="Proteomes" id="UP000261704"/>
    </source>
</evidence>
<dbReference type="PANTHER" id="PTHR34148:SF1">
    <property type="entry name" value="ADENOSYLCOBINAMIDE-GDP RIBAZOLETRANSFERASE"/>
    <property type="match status" value="1"/>
</dbReference>
<keyword evidence="8 19" id="KW-0169">Cobalamin biosynthesis</keyword>
<comment type="subcellular location">
    <subcellularLocation>
        <location evidence="2 19">Cell membrane</location>
        <topology evidence="2 19">Multi-pass membrane protein</topology>
    </subcellularLocation>
</comment>
<feature type="transmembrane region" description="Helical" evidence="19">
    <location>
        <begin position="112"/>
        <end position="135"/>
    </location>
</feature>
<evidence type="ECO:0000256" key="14">
    <source>
        <dbReference type="ARBA" id="ARBA00025228"/>
    </source>
</evidence>
<keyword evidence="13 19" id="KW-0472">Membrane</keyword>
<dbReference type="GO" id="GO:0051073">
    <property type="term" value="F:adenosylcobinamide-GDP ribazoletransferase activity"/>
    <property type="evidence" value="ECO:0007669"/>
    <property type="project" value="UniProtKB-UniRule"/>
</dbReference>
<dbReference type="HAMAP" id="MF_00719">
    <property type="entry name" value="CobS"/>
    <property type="match status" value="1"/>
</dbReference>
<dbReference type="Proteomes" id="UP000261704">
    <property type="component" value="Chromosome"/>
</dbReference>
<name>A0A347UHJ4_9RHOB</name>
<comment type="cofactor">
    <cofactor evidence="1 19">
        <name>Mg(2+)</name>
        <dbReference type="ChEBI" id="CHEBI:18420"/>
    </cofactor>
</comment>
<evidence type="ECO:0000256" key="3">
    <source>
        <dbReference type="ARBA" id="ARBA00004663"/>
    </source>
</evidence>
<keyword evidence="7 19" id="KW-1003">Cell membrane</keyword>
<evidence type="ECO:0000256" key="17">
    <source>
        <dbReference type="ARBA" id="ARBA00048623"/>
    </source>
</evidence>
<dbReference type="InterPro" id="IPR003805">
    <property type="entry name" value="CobS"/>
</dbReference>
<dbReference type="GO" id="GO:0005886">
    <property type="term" value="C:plasma membrane"/>
    <property type="evidence" value="ECO:0007669"/>
    <property type="project" value="UniProtKB-SubCell"/>
</dbReference>
<feature type="transmembrane region" description="Helical" evidence="19">
    <location>
        <begin position="177"/>
        <end position="196"/>
    </location>
</feature>
<evidence type="ECO:0000256" key="8">
    <source>
        <dbReference type="ARBA" id="ARBA00022573"/>
    </source>
</evidence>
<comment type="function">
    <text evidence="14 19">Joins adenosylcobinamide-GDP and alpha-ribazole to generate adenosylcobalamin (Ado-cobalamin). Also synthesizes adenosylcobalamin 5'-phosphate from adenosylcobinamide-GDP and alpha-ribazole 5'-phosphate.</text>
</comment>
<evidence type="ECO:0000256" key="4">
    <source>
        <dbReference type="ARBA" id="ARBA00010561"/>
    </source>
</evidence>
<feature type="transmembrane region" description="Helical" evidence="19">
    <location>
        <begin position="34"/>
        <end position="56"/>
    </location>
</feature>
<dbReference type="OrthoDB" id="9794626at2"/>
<proteinExistence type="inferred from homology"/>
<gene>
    <name evidence="19 20" type="primary">cobS</name>
    <name evidence="20" type="ORF">BAR1_10525</name>
</gene>
<evidence type="ECO:0000256" key="12">
    <source>
        <dbReference type="ARBA" id="ARBA00022989"/>
    </source>
</evidence>
<feature type="transmembrane region" description="Helical" evidence="19">
    <location>
        <begin position="141"/>
        <end position="165"/>
    </location>
</feature>
<dbReference type="UniPathway" id="UPA00148">
    <property type="reaction ID" value="UER00238"/>
</dbReference>
<dbReference type="EC" id="2.7.8.26" evidence="5 19"/>
<evidence type="ECO:0000256" key="10">
    <source>
        <dbReference type="ARBA" id="ARBA00022692"/>
    </source>
</evidence>
<dbReference type="PANTHER" id="PTHR34148">
    <property type="entry name" value="ADENOSYLCOBINAMIDE-GDP RIBAZOLETRANSFERASE"/>
    <property type="match status" value="1"/>
</dbReference>
<comment type="catalytic activity">
    <reaction evidence="17 19">
        <text>alpha-ribazole + adenosylcob(III)inamide-GDP = adenosylcob(III)alamin + GMP + H(+)</text>
        <dbReference type="Rhea" id="RHEA:16049"/>
        <dbReference type="ChEBI" id="CHEBI:10329"/>
        <dbReference type="ChEBI" id="CHEBI:15378"/>
        <dbReference type="ChEBI" id="CHEBI:18408"/>
        <dbReference type="ChEBI" id="CHEBI:58115"/>
        <dbReference type="ChEBI" id="CHEBI:60487"/>
        <dbReference type="EC" id="2.7.8.26"/>
    </reaction>
</comment>
<evidence type="ECO:0000256" key="16">
    <source>
        <dbReference type="ARBA" id="ARBA00032853"/>
    </source>
</evidence>
<evidence type="ECO:0000256" key="15">
    <source>
        <dbReference type="ARBA" id="ARBA00032605"/>
    </source>
</evidence>
<dbReference type="GO" id="GO:0008818">
    <property type="term" value="F:cobalamin 5'-phosphate synthase activity"/>
    <property type="evidence" value="ECO:0007669"/>
    <property type="project" value="UniProtKB-UniRule"/>
</dbReference>
<sequence length="251" mass="25546">MSKPDTSLIRLADIPAAIGLLTRLPVKTAGARGAAAWAFPLVGLIVGALAAALGWIALALGLSAPITAALVITAQVVLTGAMHEDGLADTFDGLWGGWDRDRRLEIMKDSQIGTYGVIALLVSLMLRWSAITALIHSGALFTALIAATTLSRMPMVFIMATLPHARDGGLSASVGPVAKDTAGVALALALLTIFIAPLPTGIFALIAASLAATAIALIALRKIGGQTGDILGASQQLAEIAALITFATLLA</sequence>
<evidence type="ECO:0000256" key="6">
    <source>
        <dbReference type="ARBA" id="ARBA00015850"/>
    </source>
</evidence>
<protein>
    <recommendedName>
        <fullName evidence="6 19">Adenosylcobinamide-GDP ribazoletransferase</fullName>
        <ecNumber evidence="5 19">2.7.8.26</ecNumber>
    </recommendedName>
    <alternativeName>
        <fullName evidence="16 19">Cobalamin synthase</fullName>
    </alternativeName>
    <alternativeName>
        <fullName evidence="15 19">Cobalamin-5'-phosphate synthase</fullName>
    </alternativeName>
</protein>
<keyword evidence="11 19" id="KW-0460">Magnesium</keyword>
<dbReference type="Pfam" id="PF02654">
    <property type="entry name" value="CobS"/>
    <property type="match status" value="1"/>
</dbReference>
<feature type="transmembrane region" description="Helical" evidence="19">
    <location>
        <begin position="62"/>
        <end position="81"/>
    </location>
</feature>
<evidence type="ECO:0000256" key="7">
    <source>
        <dbReference type="ARBA" id="ARBA00022475"/>
    </source>
</evidence>
<dbReference type="EMBL" id="CP032125">
    <property type="protein sequence ID" value="AXX98322.1"/>
    <property type="molecule type" value="Genomic_DNA"/>
</dbReference>
<evidence type="ECO:0000313" key="20">
    <source>
        <dbReference type="EMBL" id="AXX98322.1"/>
    </source>
</evidence>
<evidence type="ECO:0000256" key="19">
    <source>
        <dbReference type="HAMAP-Rule" id="MF_00719"/>
    </source>
</evidence>
<dbReference type="KEGG" id="pamo:BAR1_10525"/>
<reference evidence="20 21" key="1">
    <citation type="submission" date="2018-09" db="EMBL/GenBank/DDBJ databases">
        <title>Profundibacter amoris BAR1 gen. nov., sp. nov., a new member of the Roseobacter clade isolated at Lokis Castle Vent Field on the Arctic Mid-Oceanic Ridge.</title>
        <authorList>
            <person name="Le Moine Bauer S."/>
            <person name="Sjoeberg A.G."/>
            <person name="L'Haridon S."/>
            <person name="Stokke R."/>
            <person name="Roalkvam I."/>
            <person name="Steen I.H."/>
            <person name="Dahle H."/>
        </authorList>
    </citation>
    <scope>NUCLEOTIDE SEQUENCE [LARGE SCALE GENOMIC DNA]</scope>
    <source>
        <strain evidence="20 21">BAR1</strain>
    </source>
</reference>
<evidence type="ECO:0000256" key="9">
    <source>
        <dbReference type="ARBA" id="ARBA00022679"/>
    </source>
</evidence>
<evidence type="ECO:0000256" key="11">
    <source>
        <dbReference type="ARBA" id="ARBA00022842"/>
    </source>
</evidence>
<organism evidence="20 21">
    <name type="scientific">Profundibacter amoris</name>
    <dbReference type="NCBI Taxonomy" id="2171755"/>
    <lineage>
        <taxon>Bacteria</taxon>
        <taxon>Pseudomonadati</taxon>
        <taxon>Pseudomonadota</taxon>
        <taxon>Alphaproteobacteria</taxon>
        <taxon>Rhodobacterales</taxon>
        <taxon>Paracoccaceae</taxon>
        <taxon>Profundibacter</taxon>
    </lineage>
</organism>
<comment type="pathway">
    <text evidence="3 19">Cofactor biosynthesis; adenosylcobalamin biosynthesis; adenosylcobalamin from cob(II)yrinate a,c-diamide: step 7/7.</text>
</comment>
<keyword evidence="21" id="KW-1185">Reference proteome</keyword>
<dbReference type="RefSeq" id="WP_118942978.1">
    <property type="nucleotide sequence ID" value="NZ_CP032125.1"/>
</dbReference>
<comment type="catalytic activity">
    <reaction evidence="18 19">
        <text>alpha-ribazole 5'-phosphate + adenosylcob(III)inamide-GDP = adenosylcob(III)alamin 5'-phosphate + GMP + H(+)</text>
        <dbReference type="Rhea" id="RHEA:23560"/>
        <dbReference type="ChEBI" id="CHEBI:15378"/>
        <dbReference type="ChEBI" id="CHEBI:57918"/>
        <dbReference type="ChEBI" id="CHEBI:58115"/>
        <dbReference type="ChEBI" id="CHEBI:60487"/>
        <dbReference type="ChEBI" id="CHEBI:60493"/>
        <dbReference type="EC" id="2.7.8.26"/>
    </reaction>
</comment>
<evidence type="ECO:0000256" key="13">
    <source>
        <dbReference type="ARBA" id="ARBA00023136"/>
    </source>
</evidence>